<accession>A0A9Q1EQP1</accession>
<evidence type="ECO:0000256" key="1">
    <source>
        <dbReference type="SAM" id="MobiDB-lite"/>
    </source>
</evidence>
<feature type="compositionally biased region" description="Basic and acidic residues" evidence="1">
    <location>
        <begin position="137"/>
        <end position="149"/>
    </location>
</feature>
<proteinExistence type="predicted"/>
<gene>
    <name evidence="2" type="ORF">SKAU_G00306500</name>
</gene>
<feature type="region of interest" description="Disordered" evidence="1">
    <location>
        <begin position="166"/>
        <end position="185"/>
    </location>
</feature>
<feature type="region of interest" description="Disordered" evidence="1">
    <location>
        <begin position="122"/>
        <end position="159"/>
    </location>
</feature>
<name>A0A9Q1EQP1_SYNKA</name>
<dbReference type="EMBL" id="JAINUF010000013">
    <property type="protein sequence ID" value="KAJ8343321.1"/>
    <property type="molecule type" value="Genomic_DNA"/>
</dbReference>
<evidence type="ECO:0000313" key="3">
    <source>
        <dbReference type="Proteomes" id="UP001152622"/>
    </source>
</evidence>
<reference evidence="2" key="1">
    <citation type="journal article" date="2023" name="Science">
        <title>Genome structures resolve the early diversification of teleost fishes.</title>
        <authorList>
            <person name="Parey E."/>
            <person name="Louis A."/>
            <person name="Montfort J."/>
            <person name="Bouchez O."/>
            <person name="Roques C."/>
            <person name="Iampietro C."/>
            <person name="Lluch J."/>
            <person name="Castinel A."/>
            <person name="Donnadieu C."/>
            <person name="Desvignes T."/>
            <person name="Floi Bucao C."/>
            <person name="Jouanno E."/>
            <person name="Wen M."/>
            <person name="Mejri S."/>
            <person name="Dirks R."/>
            <person name="Jansen H."/>
            <person name="Henkel C."/>
            <person name="Chen W.J."/>
            <person name="Zahm M."/>
            <person name="Cabau C."/>
            <person name="Klopp C."/>
            <person name="Thompson A.W."/>
            <person name="Robinson-Rechavi M."/>
            <person name="Braasch I."/>
            <person name="Lecointre G."/>
            <person name="Bobe J."/>
            <person name="Postlethwait J.H."/>
            <person name="Berthelot C."/>
            <person name="Roest Crollius H."/>
            <person name="Guiguen Y."/>
        </authorList>
    </citation>
    <scope>NUCLEOTIDE SEQUENCE</scope>
    <source>
        <strain evidence="2">WJC10195</strain>
    </source>
</reference>
<evidence type="ECO:0000313" key="2">
    <source>
        <dbReference type="EMBL" id="KAJ8343321.1"/>
    </source>
</evidence>
<dbReference type="Proteomes" id="UP001152622">
    <property type="component" value="Chromosome 13"/>
</dbReference>
<comment type="caution">
    <text evidence="2">The sequence shown here is derived from an EMBL/GenBank/DDBJ whole genome shotgun (WGS) entry which is preliminary data.</text>
</comment>
<dbReference type="AlphaFoldDB" id="A0A9Q1EQP1"/>
<keyword evidence="3" id="KW-1185">Reference proteome</keyword>
<protein>
    <submittedName>
        <fullName evidence="2">Uncharacterized protein</fullName>
    </submittedName>
</protein>
<organism evidence="2 3">
    <name type="scientific">Synaphobranchus kaupii</name>
    <name type="common">Kaup's arrowtooth eel</name>
    <dbReference type="NCBI Taxonomy" id="118154"/>
    <lineage>
        <taxon>Eukaryota</taxon>
        <taxon>Metazoa</taxon>
        <taxon>Chordata</taxon>
        <taxon>Craniata</taxon>
        <taxon>Vertebrata</taxon>
        <taxon>Euteleostomi</taxon>
        <taxon>Actinopterygii</taxon>
        <taxon>Neopterygii</taxon>
        <taxon>Teleostei</taxon>
        <taxon>Anguilliformes</taxon>
        <taxon>Synaphobranchidae</taxon>
        <taxon>Synaphobranchus</taxon>
    </lineage>
</organism>
<sequence>MWNILNVGSGQQADYFAISSVPVELLQLLHDWTVLLARANCSDPNNQRGRKGEDRPECHCSQLAGAQSNPRAADSGLNLPGVWQPVLPSFPHHHQSLCTTLEGRPTGDLPATLFVMAHRGPLGQRQEADVPSACFRKTGERSPPRRTEANQRSAPLKRHYLSGLRAAEKRGGGGSAFPTRVTANH</sequence>